<dbReference type="AlphaFoldDB" id="A0A285R4V1"/>
<feature type="signal peptide" evidence="2">
    <location>
        <begin position="1"/>
        <end position="23"/>
    </location>
</feature>
<keyword evidence="4" id="KW-1185">Reference proteome</keyword>
<evidence type="ECO:0000256" key="1">
    <source>
        <dbReference type="SAM" id="MobiDB-lite"/>
    </source>
</evidence>
<dbReference type="RefSeq" id="WP_144033606.1">
    <property type="nucleotide sequence ID" value="NZ_OBMI01000003.1"/>
</dbReference>
<reference evidence="3 4" key="1">
    <citation type="submission" date="2017-07" db="EMBL/GenBank/DDBJ databases">
        <authorList>
            <person name="Sun Z.S."/>
            <person name="Albrecht U."/>
            <person name="Echele G."/>
            <person name="Lee C.C."/>
        </authorList>
    </citation>
    <scope>NUCLEOTIDE SEQUENCE [LARGE SCALE GENOMIC DNA]</scope>
    <source>
        <strain evidence="3 4">CGMCC 1.12672</strain>
    </source>
</reference>
<gene>
    <name evidence="3" type="ORF">SAMN06297144_2509</name>
</gene>
<protein>
    <submittedName>
        <fullName evidence="3">Uncharacterized protein</fullName>
    </submittedName>
</protein>
<dbReference type="EMBL" id="OBMI01000003">
    <property type="protein sequence ID" value="SOB87377.1"/>
    <property type="molecule type" value="Genomic_DNA"/>
</dbReference>
<organism evidence="3 4">
    <name type="scientific">Sphingomonas guangdongensis</name>
    <dbReference type="NCBI Taxonomy" id="1141890"/>
    <lineage>
        <taxon>Bacteria</taxon>
        <taxon>Pseudomonadati</taxon>
        <taxon>Pseudomonadota</taxon>
        <taxon>Alphaproteobacteria</taxon>
        <taxon>Sphingomonadales</taxon>
        <taxon>Sphingomonadaceae</taxon>
        <taxon>Sphingomonas</taxon>
    </lineage>
</organism>
<evidence type="ECO:0000313" key="4">
    <source>
        <dbReference type="Proteomes" id="UP000219494"/>
    </source>
</evidence>
<name>A0A285R4V1_9SPHN</name>
<dbReference type="Proteomes" id="UP000219494">
    <property type="component" value="Unassembled WGS sequence"/>
</dbReference>
<accession>A0A285R4V1</accession>
<evidence type="ECO:0000313" key="3">
    <source>
        <dbReference type="EMBL" id="SOB87377.1"/>
    </source>
</evidence>
<keyword evidence="2" id="KW-0732">Signal</keyword>
<sequence length="71" mass="7369">MTQPVRTVIEAALLAAAATLLTAAAQSDDRPRIAAAWGKAHWEVSGRPVQERVPLGSSPPVQAATSPLQQG</sequence>
<evidence type="ECO:0000256" key="2">
    <source>
        <dbReference type="SAM" id="SignalP"/>
    </source>
</evidence>
<feature type="compositionally biased region" description="Polar residues" evidence="1">
    <location>
        <begin position="59"/>
        <end position="71"/>
    </location>
</feature>
<feature type="region of interest" description="Disordered" evidence="1">
    <location>
        <begin position="50"/>
        <end position="71"/>
    </location>
</feature>
<feature type="chain" id="PRO_5013058015" evidence="2">
    <location>
        <begin position="24"/>
        <end position="71"/>
    </location>
</feature>
<proteinExistence type="predicted"/>